<organism evidence="2">
    <name type="scientific">Alsobacter sp. KACC 23698</name>
    <dbReference type="NCBI Taxonomy" id="3149229"/>
    <lineage>
        <taxon>Bacteria</taxon>
        <taxon>Pseudomonadati</taxon>
        <taxon>Pseudomonadota</taxon>
        <taxon>Alphaproteobacteria</taxon>
        <taxon>Hyphomicrobiales</taxon>
        <taxon>Alsobacteraceae</taxon>
        <taxon>Alsobacter</taxon>
    </lineage>
</organism>
<dbReference type="EMBL" id="CP157484">
    <property type="protein sequence ID" value="XBO38863.1"/>
    <property type="molecule type" value="Genomic_DNA"/>
</dbReference>
<evidence type="ECO:0000313" key="2">
    <source>
        <dbReference type="EMBL" id="XBO38863.1"/>
    </source>
</evidence>
<gene>
    <name evidence="2" type="ORF">ABEG18_24755</name>
</gene>
<protein>
    <submittedName>
        <fullName evidence="2">Uncharacterized protein</fullName>
    </submittedName>
</protein>
<evidence type="ECO:0000256" key="1">
    <source>
        <dbReference type="SAM" id="MobiDB-lite"/>
    </source>
</evidence>
<name>A0AAU7JEQ4_9HYPH</name>
<feature type="region of interest" description="Disordered" evidence="1">
    <location>
        <begin position="28"/>
        <end position="77"/>
    </location>
</feature>
<dbReference type="AlphaFoldDB" id="A0AAU7JEQ4"/>
<proteinExistence type="predicted"/>
<dbReference type="RefSeq" id="WP_406855702.1">
    <property type="nucleotide sequence ID" value="NZ_CP157484.1"/>
</dbReference>
<accession>A0AAU7JEQ4</accession>
<reference evidence="2" key="1">
    <citation type="submission" date="2024-05" db="EMBL/GenBank/DDBJ databases">
        <authorList>
            <person name="Kim S."/>
            <person name="Heo J."/>
            <person name="Choi H."/>
            <person name="Choi Y."/>
            <person name="Kwon S.-W."/>
            <person name="Kim Y."/>
        </authorList>
    </citation>
    <scope>NUCLEOTIDE SEQUENCE</scope>
    <source>
        <strain evidence="2">KACC 23698</strain>
    </source>
</reference>
<sequence length="77" mass="7876">MPFLDASALDTDPDGMRLLAAVIAPRRGERARPVRGAPKGGSEATEPASPKPLIGRKRTIAAAAGEKVGSSRGRAGL</sequence>